<reference evidence="1 2" key="1">
    <citation type="journal article" date="2019" name="Nat. Ecol. Evol.">
        <title>Megaphylogeny resolves global patterns of mushroom evolution.</title>
        <authorList>
            <person name="Varga T."/>
            <person name="Krizsan K."/>
            <person name="Foldi C."/>
            <person name="Dima B."/>
            <person name="Sanchez-Garcia M."/>
            <person name="Sanchez-Ramirez S."/>
            <person name="Szollosi G.J."/>
            <person name="Szarkandi J.G."/>
            <person name="Papp V."/>
            <person name="Albert L."/>
            <person name="Andreopoulos W."/>
            <person name="Angelini C."/>
            <person name="Antonin V."/>
            <person name="Barry K.W."/>
            <person name="Bougher N.L."/>
            <person name="Buchanan P."/>
            <person name="Buyck B."/>
            <person name="Bense V."/>
            <person name="Catcheside P."/>
            <person name="Chovatia M."/>
            <person name="Cooper J."/>
            <person name="Damon W."/>
            <person name="Desjardin D."/>
            <person name="Finy P."/>
            <person name="Geml J."/>
            <person name="Haridas S."/>
            <person name="Hughes K."/>
            <person name="Justo A."/>
            <person name="Karasinski D."/>
            <person name="Kautmanova I."/>
            <person name="Kiss B."/>
            <person name="Kocsube S."/>
            <person name="Kotiranta H."/>
            <person name="LaButti K.M."/>
            <person name="Lechner B.E."/>
            <person name="Liimatainen K."/>
            <person name="Lipzen A."/>
            <person name="Lukacs Z."/>
            <person name="Mihaltcheva S."/>
            <person name="Morgado L.N."/>
            <person name="Niskanen T."/>
            <person name="Noordeloos M.E."/>
            <person name="Ohm R.A."/>
            <person name="Ortiz-Santana B."/>
            <person name="Ovrebo C."/>
            <person name="Racz N."/>
            <person name="Riley R."/>
            <person name="Savchenko A."/>
            <person name="Shiryaev A."/>
            <person name="Soop K."/>
            <person name="Spirin V."/>
            <person name="Szebenyi C."/>
            <person name="Tomsovsky M."/>
            <person name="Tulloss R.E."/>
            <person name="Uehling J."/>
            <person name="Grigoriev I.V."/>
            <person name="Vagvolgyi C."/>
            <person name="Papp T."/>
            <person name="Martin F.M."/>
            <person name="Miettinen O."/>
            <person name="Hibbett D.S."/>
            <person name="Nagy L.G."/>
        </authorList>
    </citation>
    <scope>NUCLEOTIDE SEQUENCE [LARGE SCALE GENOMIC DNA]</scope>
    <source>
        <strain evidence="1 2">NL-1719</strain>
    </source>
</reference>
<evidence type="ECO:0000313" key="2">
    <source>
        <dbReference type="Proteomes" id="UP000308600"/>
    </source>
</evidence>
<organism evidence="1 2">
    <name type="scientific">Pluteus cervinus</name>
    <dbReference type="NCBI Taxonomy" id="181527"/>
    <lineage>
        <taxon>Eukaryota</taxon>
        <taxon>Fungi</taxon>
        <taxon>Dikarya</taxon>
        <taxon>Basidiomycota</taxon>
        <taxon>Agaricomycotina</taxon>
        <taxon>Agaricomycetes</taxon>
        <taxon>Agaricomycetidae</taxon>
        <taxon>Agaricales</taxon>
        <taxon>Pluteineae</taxon>
        <taxon>Pluteaceae</taxon>
        <taxon>Pluteus</taxon>
    </lineage>
</organism>
<dbReference type="EMBL" id="ML208261">
    <property type="protein sequence ID" value="TFK75867.1"/>
    <property type="molecule type" value="Genomic_DNA"/>
</dbReference>
<protein>
    <submittedName>
        <fullName evidence="1">Uncharacterized protein</fullName>
    </submittedName>
</protein>
<evidence type="ECO:0000313" key="1">
    <source>
        <dbReference type="EMBL" id="TFK75867.1"/>
    </source>
</evidence>
<keyword evidence="2" id="KW-1185">Reference proteome</keyword>
<accession>A0ACD3BE31</accession>
<name>A0ACD3BE31_9AGAR</name>
<sequence length="603" mass="65337">MTQVSSGSLDPITLRFITNSRPIASFFLGAVFIVAAKYSSLWLHGVLWRCGGRIRRSTRQSHAEDGLSEKGPSLDSTSTRQLARSENLTLVFTLSLCFIFASIARFASLLTFHPGGAAGCAFVVAWGGMAAQTARLIGLVILFIELRYLGIGKWESVAFLLWMIIGVVFLFVNNAIATGSLRSLSITGMAVCERKHVLSTSLASLLLYLVLELYVVGRLFSLFAPEFLNMRHRLQAFNDLRIWKALSLLLLELLSITPLAMPYNLLGDIIPFSIGAILVLVAFNHRHTDPLEILIDSIPQSIASPSRAGSATPGGARSLVLSPTTTRRSVRSSASIPVGNINAHPFSAKSSNNQRVGQGDWTEQLRIHTARSSRSLDTDSIQSAQRAIVQMAQRRKRPQQAHGLLLSPIRGLPQAAPSAVPEGTGTAGPGLVVLPRDGTTPKPITRPPGLPSRPRIVVNTNFGPDSPQKLEAALVTPPLSALFGQDTIRPPDPVRLRFSAPSTRPVSWQTISYTTPNTETVTSPSNSLRLSRWPTFNEDFPPNAITRTQSSRRSSMSSLSTVLRGHLQNFPPFPLSPPLPRQSVVVGAPRGPRPLPTMSQGGS</sequence>
<proteinExistence type="predicted"/>
<gene>
    <name evidence="1" type="ORF">BDN72DRAFT_353823</name>
</gene>
<dbReference type="Proteomes" id="UP000308600">
    <property type="component" value="Unassembled WGS sequence"/>
</dbReference>